<protein>
    <submittedName>
        <fullName evidence="1">Zn-dependent hydrolase</fullName>
    </submittedName>
</protein>
<gene>
    <name evidence="1" type="ORF">G113_20732</name>
</gene>
<proteinExistence type="predicted"/>
<keyword evidence="1" id="KW-0378">Hydrolase</keyword>
<reference evidence="1 2" key="1">
    <citation type="journal article" date="2013" name="Genome Announc.">
        <title>Draft Genome Sequence of Aeromonas molluscorum Strain 848TT, Isolated from Bivalve Molluscs.</title>
        <authorList>
            <person name="Spataro N."/>
            <person name="Farfan M."/>
            <person name="Albarral V."/>
            <person name="Sanglas A."/>
            <person name="Loren J.G."/>
            <person name="Fuste M.C."/>
            <person name="Bosch E."/>
        </authorList>
    </citation>
    <scope>NUCLEOTIDE SEQUENCE [LARGE SCALE GENOMIC DNA]</scope>
    <source>
        <strain evidence="1 2">848</strain>
    </source>
</reference>
<dbReference type="AlphaFoldDB" id="R1GXV7"/>
<comment type="caution">
    <text evidence="1">The sequence shown here is derived from an EMBL/GenBank/DDBJ whole genome shotgun (WGS) entry which is preliminary data.</text>
</comment>
<name>R1GXV7_9GAMM</name>
<dbReference type="GO" id="GO:0016787">
    <property type="term" value="F:hydrolase activity"/>
    <property type="evidence" value="ECO:0007669"/>
    <property type="project" value="UniProtKB-KW"/>
</dbReference>
<keyword evidence="2" id="KW-1185">Reference proteome</keyword>
<sequence>EAVTFTRDYVQRFEQELAKAKDSDSLIQSMKQAFPALPDDDGLAIGAKVATGEMKW</sequence>
<feature type="non-terminal residue" evidence="1">
    <location>
        <position position="1"/>
    </location>
</feature>
<evidence type="ECO:0000313" key="1">
    <source>
        <dbReference type="EMBL" id="EOD53236.1"/>
    </source>
</evidence>
<dbReference type="PATRIC" id="fig|1268236.3.peg.3996"/>
<organism evidence="1 2">
    <name type="scientific">Aeromonas molluscorum 848</name>
    <dbReference type="NCBI Taxonomy" id="1268236"/>
    <lineage>
        <taxon>Bacteria</taxon>
        <taxon>Pseudomonadati</taxon>
        <taxon>Pseudomonadota</taxon>
        <taxon>Gammaproteobacteria</taxon>
        <taxon>Aeromonadales</taxon>
        <taxon>Aeromonadaceae</taxon>
        <taxon>Aeromonas</taxon>
    </lineage>
</organism>
<dbReference type="Proteomes" id="UP000013526">
    <property type="component" value="Unassembled WGS sequence"/>
</dbReference>
<accession>R1GXV7</accession>
<dbReference type="EMBL" id="AQGQ01000281">
    <property type="protein sequence ID" value="EOD53236.1"/>
    <property type="molecule type" value="Genomic_DNA"/>
</dbReference>
<evidence type="ECO:0000313" key="2">
    <source>
        <dbReference type="Proteomes" id="UP000013526"/>
    </source>
</evidence>